<dbReference type="EMBL" id="MU154564">
    <property type="protein sequence ID" value="KAF9495171.1"/>
    <property type="molecule type" value="Genomic_DNA"/>
</dbReference>
<keyword evidence="6" id="KW-0732">Signal</keyword>
<name>A0A9P6D6Z4_PLEER</name>
<comment type="similarity">
    <text evidence="2 6">Belongs to the fungal hydrophobin family.</text>
</comment>
<comment type="caution">
    <text evidence="7">The sequence shown here is derived from an EMBL/GenBank/DDBJ whole genome shotgun (WGS) entry which is preliminary data.</text>
</comment>
<dbReference type="GO" id="GO:0009277">
    <property type="term" value="C:fungal-type cell wall"/>
    <property type="evidence" value="ECO:0007669"/>
    <property type="project" value="InterPro"/>
</dbReference>
<dbReference type="OrthoDB" id="4225815at2759"/>
<evidence type="ECO:0000256" key="2">
    <source>
        <dbReference type="ARBA" id="ARBA00010446"/>
    </source>
</evidence>
<dbReference type="AlphaFoldDB" id="A0A9P6D6Z4"/>
<keyword evidence="8" id="KW-1185">Reference proteome</keyword>
<accession>A0A9P6D6Z4</accession>
<keyword evidence="5 6" id="KW-1015">Disulfide bond</keyword>
<keyword evidence="4 6" id="KW-0964">Secreted</keyword>
<dbReference type="InterPro" id="IPR001338">
    <property type="entry name" value="Class_I_Hydrophobin"/>
</dbReference>
<dbReference type="SMART" id="SM00075">
    <property type="entry name" value="HYDRO"/>
    <property type="match status" value="1"/>
</dbReference>
<comment type="subcellular location">
    <subcellularLocation>
        <location evidence="1 6">Secreted</location>
        <location evidence="1 6">Cell wall</location>
    </subcellularLocation>
</comment>
<protein>
    <recommendedName>
        <fullName evidence="6">Hydrophobin</fullName>
    </recommendedName>
</protein>
<dbReference type="Pfam" id="PF01185">
    <property type="entry name" value="Hydrophobin"/>
    <property type="match status" value="1"/>
</dbReference>
<evidence type="ECO:0000256" key="6">
    <source>
        <dbReference type="RuleBase" id="RU365009"/>
    </source>
</evidence>
<sequence length="133" mass="13999">MNRVIDKVFVSVLLFCGLFATLVGATPVVTPKYGSGSLPREIMERGVPASRCSPESQACCHSVHRSDGSLLGDVLGLVGGVVETVTSLLGVYCMPINIAGIGQNECQFIPVCCENMELKGLLAVGCMPININL</sequence>
<evidence type="ECO:0000256" key="3">
    <source>
        <dbReference type="ARBA" id="ARBA00022512"/>
    </source>
</evidence>
<evidence type="ECO:0000256" key="5">
    <source>
        <dbReference type="ARBA" id="ARBA00023157"/>
    </source>
</evidence>
<evidence type="ECO:0000256" key="1">
    <source>
        <dbReference type="ARBA" id="ARBA00004191"/>
    </source>
</evidence>
<dbReference type="CDD" id="cd23507">
    <property type="entry name" value="hydrophobin_I"/>
    <property type="match status" value="1"/>
</dbReference>
<evidence type="ECO:0000313" key="8">
    <source>
        <dbReference type="Proteomes" id="UP000807025"/>
    </source>
</evidence>
<evidence type="ECO:0000256" key="4">
    <source>
        <dbReference type="ARBA" id="ARBA00022525"/>
    </source>
</evidence>
<dbReference type="GO" id="GO:0005199">
    <property type="term" value="F:structural constituent of cell wall"/>
    <property type="evidence" value="ECO:0007669"/>
    <property type="project" value="InterPro"/>
</dbReference>
<feature type="chain" id="PRO_5040539611" description="Hydrophobin" evidence="6">
    <location>
        <begin position="26"/>
        <end position="133"/>
    </location>
</feature>
<proteinExistence type="inferred from homology"/>
<organism evidence="7 8">
    <name type="scientific">Pleurotus eryngii</name>
    <name type="common">Boletus of the steppes</name>
    <dbReference type="NCBI Taxonomy" id="5323"/>
    <lineage>
        <taxon>Eukaryota</taxon>
        <taxon>Fungi</taxon>
        <taxon>Dikarya</taxon>
        <taxon>Basidiomycota</taxon>
        <taxon>Agaricomycotina</taxon>
        <taxon>Agaricomycetes</taxon>
        <taxon>Agaricomycetidae</taxon>
        <taxon>Agaricales</taxon>
        <taxon>Pleurotineae</taxon>
        <taxon>Pleurotaceae</taxon>
        <taxon>Pleurotus</taxon>
    </lineage>
</organism>
<evidence type="ECO:0000313" key="7">
    <source>
        <dbReference type="EMBL" id="KAF9495171.1"/>
    </source>
</evidence>
<feature type="signal peptide" evidence="6">
    <location>
        <begin position="1"/>
        <end position="25"/>
    </location>
</feature>
<reference evidence="7" key="1">
    <citation type="submission" date="2020-11" db="EMBL/GenBank/DDBJ databases">
        <authorList>
            <consortium name="DOE Joint Genome Institute"/>
            <person name="Ahrendt S."/>
            <person name="Riley R."/>
            <person name="Andreopoulos W."/>
            <person name="Labutti K."/>
            <person name="Pangilinan J."/>
            <person name="Ruiz-Duenas F.J."/>
            <person name="Barrasa J.M."/>
            <person name="Sanchez-Garcia M."/>
            <person name="Camarero S."/>
            <person name="Miyauchi S."/>
            <person name="Serrano A."/>
            <person name="Linde D."/>
            <person name="Babiker R."/>
            <person name="Drula E."/>
            <person name="Ayuso-Fernandez I."/>
            <person name="Pacheco R."/>
            <person name="Padilla G."/>
            <person name="Ferreira P."/>
            <person name="Barriuso J."/>
            <person name="Kellner H."/>
            <person name="Castanera R."/>
            <person name="Alfaro M."/>
            <person name="Ramirez L."/>
            <person name="Pisabarro A.G."/>
            <person name="Kuo A."/>
            <person name="Tritt A."/>
            <person name="Lipzen A."/>
            <person name="He G."/>
            <person name="Yan M."/>
            <person name="Ng V."/>
            <person name="Cullen D."/>
            <person name="Martin F."/>
            <person name="Rosso M.-N."/>
            <person name="Henrissat B."/>
            <person name="Hibbett D."/>
            <person name="Martinez A.T."/>
            <person name="Grigoriev I.V."/>
        </authorList>
    </citation>
    <scope>NUCLEOTIDE SEQUENCE</scope>
    <source>
        <strain evidence="7">ATCC 90797</strain>
    </source>
</reference>
<gene>
    <name evidence="7" type="ORF">BDN71DRAFT_1447792</name>
</gene>
<keyword evidence="3 6" id="KW-0134">Cell wall</keyword>
<dbReference type="Proteomes" id="UP000807025">
    <property type="component" value="Unassembled WGS sequence"/>
</dbReference>